<organism evidence="1 2">
    <name type="scientific">Coniochaeta ligniaria NRRL 30616</name>
    <dbReference type="NCBI Taxonomy" id="1408157"/>
    <lineage>
        <taxon>Eukaryota</taxon>
        <taxon>Fungi</taxon>
        <taxon>Dikarya</taxon>
        <taxon>Ascomycota</taxon>
        <taxon>Pezizomycotina</taxon>
        <taxon>Sordariomycetes</taxon>
        <taxon>Sordariomycetidae</taxon>
        <taxon>Coniochaetales</taxon>
        <taxon>Coniochaetaceae</taxon>
        <taxon>Coniochaeta</taxon>
    </lineage>
</organism>
<dbReference type="InParanoid" id="A0A1J7ITR3"/>
<sequence length="143" mass="16353">MLNSRLLCGYPAILFDICEERLFILEPKFRYRQLCREVDDDSDENCPQSPVDVQEIKKQLAGVLQLGLDGLASTFQPAGDLLNVEETKMLTPARYQAQLDTVLQNHVPHYFPPRLLGSSFTALSFLRLPWKSRKASLLLSRSW</sequence>
<keyword evidence="2" id="KW-1185">Reference proteome</keyword>
<name>A0A1J7ITR3_9PEZI</name>
<evidence type="ECO:0000313" key="2">
    <source>
        <dbReference type="Proteomes" id="UP000182658"/>
    </source>
</evidence>
<proteinExistence type="predicted"/>
<dbReference type="EMBL" id="KV875096">
    <property type="protein sequence ID" value="OIW30886.1"/>
    <property type="molecule type" value="Genomic_DNA"/>
</dbReference>
<protein>
    <submittedName>
        <fullName evidence="1">Uncharacterized protein</fullName>
    </submittedName>
</protein>
<gene>
    <name evidence="1" type="ORF">CONLIGDRAFT_293399</name>
</gene>
<dbReference type="Proteomes" id="UP000182658">
    <property type="component" value="Unassembled WGS sequence"/>
</dbReference>
<evidence type="ECO:0000313" key="1">
    <source>
        <dbReference type="EMBL" id="OIW30886.1"/>
    </source>
</evidence>
<reference evidence="1 2" key="1">
    <citation type="submission" date="2016-10" db="EMBL/GenBank/DDBJ databases">
        <title>Draft genome sequence of Coniochaeta ligniaria NRRL30616, a lignocellulolytic fungus for bioabatement of inhibitors in plant biomass hydrolysates.</title>
        <authorList>
            <consortium name="DOE Joint Genome Institute"/>
            <person name="Jimenez D.J."/>
            <person name="Hector R.E."/>
            <person name="Riley R."/>
            <person name="Sun H."/>
            <person name="Grigoriev I.V."/>
            <person name="Van Elsas J.D."/>
            <person name="Nichols N.N."/>
        </authorList>
    </citation>
    <scope>NUCLEOTIDE SEQUENCE [LARGE SCALE GENOMIC DNA]</scope>
    <source>
        <strain evidence="1 2">NRRL 30616</strain>
    </source>
</reference>
<dbReference type="AlphaFoldDB" id="A0A1J7ITR3"/>
<accession>A0A1J7ITR3</accession>